<organism evidence="8 9">
    <name type="scientific">Pseudonocardia alaniniphila</name>
    <dbReference type="NCBI Taxonomy" id="75291"/>
    <lineage>
        <taxon>Bacteria</taxon>
        <taxon>Bacillati</taxon>
        <taxon>Actinomycetota</taxon>
        <taxon>Actinomycetes</taxon>
        <taxon>Pseudonocardiales</taxon>
        <taxon>Pseudonocardiaceae</taxon>
        <taxon>Pseudonocardia</taxon>
    </lineage>
</organism>
<dbReference type="PANTHER" id="PTHR13789">
    <property type="entry name" value="MONOOXYGENASE"/>
    <property type="match status" value="1"/>
</dbReference>
<keyword evidence="6" id="KW-0812">Transmembrane</keyword>
<evidence type="ECO:0000256" key="2">
    <source>
        <dbReference type="ARBA" id="ARBA00022630"/>
    </source>
</evidence>
<dbReference type="PRINTS" id="PR00420">
    <property type="entry name" value="RNGMNOXGNASE"/>
</dbReference>
<accession>A0ABS9TSV1</accession>
<dbReference type="Gene3D" id="3.50.50.60">
    <property type="entry name" value="FAD/NAD(P)-binding domain"/>
    <property type="match status" value="1"/>
</dbReference>
<proteinExistence type="predicted"/>
<name>A0ABS9TSV1_9PSEU</name>
<keyword evidence="6" id="KW-0472">Membrane</keyword>
<keyword evidence="2" id="KW-0285">Flavoprotein</keyword>
<dbReference type="EMBL" id="JAKXMK010000047">
    <property type="protein sequence ID" value="MCH6171639.1"/>
    <property type="molecule type" value="Genomic_DNA"/>
</dbReference>
<evidence type="ECO:0000313" key="8">
    <source>
        <dbReference type="EMBL" id="MCH6171639.1"/>
    </source>
</evidence>
<keyword evidence="6" id="KW-1133">Transmembrane helix</keyword>
<dbReference type="SUPFAM" id="SSF54373">
    <property type="entry name" value="FAD-linked reductases, C-terminal domain"/>
    <property type="match status" value="1"/>
</dbReference>
<comment type="cofactor">
    <cofactor evidence="1">
        <name>FAD</name>
        <dbReference type="ChEBI" id="CHEBI:57692"/>
    </cofactor>
</comment>
<comment type="caution">
    <text evidence="8">The sequence shown here is derived from an EMBL/GenBank/DDBJ whole genome shotgun (WGS) entry which is preliminary data.</text>
</comment>
<dbReference type="RefSeq" id="WP_241042445.1">
    <property type="nucleotide sequence ID" value="NZ_BAAAJF010000005.1"/>
</dbReference>
<feature type="transmembrane region" description="Helical" evidence="6">
    <location>
        <begin position="12"/>
        <end position="29"/>
    </location>
</feature>
<dbReference type="PANTHER" id="PTHR13789:SF318">
    <property type="entry name" value="GERANYLGERANYL DIPHOSPHATE REDUCTASE"/>
    <property type="match status" value="1"/>
</dbReference>
<protein>
    <submittedName>
        <fullName evidence="8">FAD-dependent monooxygenase</fullName>
    </submittedName>
</protein>
<dbReference type="Pfam" id="PF01494">
    <property type="entry name" value="FAD_binding_3"/>
    <property type="match status" value="1"/>
</dbReference>
<dbReference type="InterPro" id="IPR002938">
    <property type="entry name" value="FAD-bd"/>
</dbReference>
<evidence type="ECO:0000256" key="4">
    <source>
        <dbReference type="ARBA" id="ARBA00023002"/>
    </source>
</evidence>
<keyword evidence="5 8" id="KW-0503">Monooxygenase</keyword>
<dbReference type="InterPro" id="IPR050493">
    <property type="entry name" value="FAD-dep_Monooxygenase_BioMet"/>
</dbReference>
<feature type="domain" description="FAD-binding" evidence="7">
    <location>
        <begin position="11"/>
        <end position="351"/>
    </location>
</feature>
<evidence type="ECO:0000256" key="3">
    <source>
        <dbReference type="ARBA" id="ARBA00022827"/>
    </source>
</evidence>
<keyword evidence="4" id="KW-0560">Oxidoreductase</keyword>
<dbReference type="InterPro" id="IPR036188">
    <property type="entry name" value="FAD/NAD-bd_sf"/>
</dbReference>
<gene>
    <name evidence="8" type="ORF">MMF94_38630</name>
</gene>
<evidence type="ECO:0000256" key="1">
    <source>
        <dbReference type="ARBA" id="ARBA00001974"/>
    </source>
</evidence>
<keyword evidence="3" id="KW-0274">FAD</keyword>
<reference evidence="8 9" key="1">
    <citation type="submission" date="2022-03" db="EMBL/GenBank/DDBJ databases">
        <title>Pseudonocardia alaer sp. nov., a novel actinomycete isolated from reed forest soil.</title>
        <authorList>
            <person name="Wang L."/>
        </authorList>
    </citation>
    <scope>NUCLEOTIDE SEQUENCE [LARGE SCALE GENOMIC DNA]</scope>
    <source>
        <strain evidence="8 9">Y-16303</strain>
    </source>
</reference>
<evidence type="ECO:0000256" key="6">
    <source>
        <dbReference type="SAM" id="Phobius"/>
    </source>
</evidence>
<dbReference type="SUPFAM" id="SSF51905">
    <property type="entry name" value="FAD/NAD(P)-binding domain"/>
    <property type="match status" value="1"/>
</dbReference>
<dbReference type="GO" id="GO:0004497">
    <property type="term" value="F:monooxygenase activity"/>
    <property type="evidence" value="ECO:0007669"/>
    <property type="project" value="UniProtKB-KW"/>
</dbReference>
<evidence type="ECO:0000259" key="7">
    <source>
        <dbReference type="Pfam" id="PF01494"/>
    </source>
</evidence>
<evidence type="ECO:0000256" key="5">
    <source>
        <dbReference type="ARBA" id="ARBA00023033"/>
    </source>
</evidence>
<dbReference type="Proteomes" id="UP001299970">
    <property type="component" value="Unassembled WGS sequence"/>
</dbReference>
<keyword evidence="9" id="KW-1185">Reference proteome</keyword>
<sequence length="401" mass="42973">MSAVWRSNDESDVVVIGGGIGGLAAAAFLRRAGLRARVYEQTTELRPVGAGLVVSPNAVRLIRRLGVIDVLQREAVPLEVGWEFRRWSDGAVLFSQELGARCRRLYGEDCLVAHRADLLAALVAAVDPESLVLGKRCVGVEQRAGDVLVTFHDGTSTTAAVVIGADGTHSTVAPAVVPAPEPVFARLCAYRCLVPAEAAPDFARRPVQTLWLGPGRHVVHYPISGGTLINLVAYVPETDWAVESWSAQGRVDDVAAEFATWDPRLGSLIEASPSAGRWAVFERDPLPRWVGGSVALLGDAAHPMVPYLGQGAAQAIEDAAVLARCLVDGGADVQKALRVYQDMRIERATAVQLGSRDRAGINHLPDGPEQRARDAEFAGQDPLRHNEWLYGHDAEEAVMGA</sequence>
<evidence type="ECO:0000313" key="9">
    <source>
        <dbReference type="Proteomes" id="UP001299970"/>
    </source>
</evidence>